<keyword evidence="1" id="KW-0732">Signal</keyword>
<dbReference type="PANTHER" id="PTHR33240:SF15">
    <property type="entry name" value="GAG-PRO-LIKE PROTEIN"/>
    <property type="match status" value="1"/>
</dbReference>
<keyword evidence="3" id="KW-1185">Reference proteome</keyword>
<dbReference type="Proteomes" id="UP000594261">
    <property type="component" value="Chromosome 2"/>
</dbReference>
<feature type="chain" id="PRO_5029635221" evidence="1">
    <location>
        <begin position="27"/>
        <end position="212"/>
    </location>
</feature>
<accession>A0A7N2QZ04</accession>
<dbReference type="PANTHER" id="PTHR33240">
    <property type="entry name" value="OS08G0508500 PROTEIN"/>
    <property type="match status" value="1"/>
</dbReference>
<dbReference type="InParanoid" id="A0A7N2QZ04"/>
<evidence type="ECO:0000313" key="2">
    <source>
        <dbReference type="EnsemblPlants" id="QL02p036258:mrna"/>
    </source>
</evidence>
<evidence type="ECO:0000313" key="3">
    <source>
        <dbReference type="Proteomes" id="UP000594261"/>
    </source>
</evidence>
<sequence length="212" mass="23757">MILNHKPRTILIIWATPMVLIDNGSALNVCPFRTALKIGLNVKTIIPTPLTVRAYDNILRKVIGTFKAPCNIGLLETIVEFHMMDISPNYNLLLGRAWLHPIGAIPSTLHQKMKIPWKKRNCFSACHEVIAVMKKIGYMRCMGLGKEGRGVVEFPDFKTQLTKDCLGFLEGCDGIKRNLSTLNGNFVKEGEDISFYGFPELWVNKDGKVNPG</sequence>
<name>A0A7N2QZ04_QUELO</name>
<organism evidence="2 3">
    <name type="scientific">Quercus lobata</name>
    <name type="common">Valley oak</name>
    <dbReference type="NCBI Taxonomy" id="97700"/>
    <lineage>
        <taxon>Eukaryota</taxon>
        <taxon>Viridiplantae</taxon>
        <taxon>Streptophyta</taxon>
        <taxon>Embryophyta</taxon>
        <taxon>Tracheophyta</taxon>
        <taxon>Spermatophyta</taxon>
        <taxon>Magnoliopsida</taxon>
        <taxon>eudicotyledons</taxon>
        <taxon>Gunneridae</taxon>
        <taxon>Pentapetalae</taxon>
        <taxon>rosids</taxon>
        <taxon>fabids</taxon>
        <taxon>Fagales</taxon>
        <taxon>Fagaceae</taxon>
        <taxon>Quercus</taxon>
    </lineage>
</organism>
<dbReference type="EnsemblPlants" id="QL02p036258:mrna">
    <property type="protein sequence ID" value="QL02p036258:mrna"/>
    <property type="gene ID" value="QL02p036258"/>
</dbReference>
<dbReference type="AlphaFoldDB" id="A0A7N2QZ04"/>
<reference evidence="2" key="2">
    <citation type="submission" date="2021-01" db="UniProtKB">
        <authorList>
            <consortium name="EnsemblPlants"/>
        </authorList>
    </citation>
    <scope>IDENTIFICATION</scope>
</reference>
<evidence type="ECO:0000256" key="1">
    <source>
        <dbReference type="SAM" id="SignalP"/>
    </source>
</evidence>
<protein>
    <submittedName>
        <fullName evidence="2">Uncharacterized protein</fullName>
    </submittedName>
</protein>
<dbReference type="CDD" id="cd00303">
    <property type="entry name" value="retropepsin_like"/>
    <property type="match status" value="1"/>
</dbReference>
<dbReference type="Gramene" id="QL02p036258:mrna">
    <property type="protein sequence ID" value="QL02p036258:mrna"/>
    <property type="gene ID" value="QL02p036258"/>
</dbReference>
<feature type="signal peptide" evidence="1">
    <location>
        <begin position="1"/>
        <end position="26"/>
    </location>
</feature>
<proteinExistence type="predicted"/>
<reference evidence="3" key="1">
    <citation type="journal article" date="2016" name="G3 (Bethesda)">
        <title>First Draft Assembly and Annotation of the Genome of a California Endemic Oak Quercus lobata Nee (Fagaceae).</title>
        <authorList>
            <person name="Sork V.L."/>
            <person name="Fitz-Gibbon S.T."/>
            <person name="Puiu D."/>
            <person name="Crepeau M."/>
            <person name="Gugger P.F."/>
            <person name="Sherman R."/>
            <person name="Stevens K."/>
            <person name="Langley C.H."/>
            <person name="Pellegrini M."/>
            <person name="Salzberg S.L."/>
        </authorList>
    </citation>
    <scope>NUCLEOTIDE SEQUENCE [LARGE SCALE GENOMIC DNA]</scope>
    <source>
        <strain evidence="3">cv. SW786</strain>
    </source>
</reference>
<dbReference type="InterPro" id="IPR021109">
    <property type="entry name" value="Peptidase_aspartic_dom_sf"/>
</dbReference>
<dbReference type="Gene3D" id="2.40.70.10">
    <property type="entry name" value="Acid Proteases"/>
    <property type="match status" value="1"/>
</dbReference>